<protein>
    <submittedName>
        <fullName evidence="3">SENSORY BOX/GGDEF FAMILY PROTEIN</fullName>
    </submittedName>
</protein>
<dbReference type="FunFam" id="3.30.70.270:FF:000001">
    <property type="entry name" value="Diguanylate cyclase domain protein"/>
    <property type="match status" value="1"/>
</dbReference>
<dbReference type="EMBL" id="UOFH01000144">
    <property type="protein sequence ID" value="VAW60407.1"/>
    <property type="molecule type" value="Genomic_DNA"/>
</dbReference>
<feature type="transmembrane region" description="Helical" evidence="1">
    <location>
        <begin position="26"/>
        <end position="44"/>
    </location>
</feature>
<feature type="transmembrane region" description="Helical" evidence="1">
    <location>
        <begin position="50"/>
        <end position="68"/>
    </location>
</feature>
<proteinExistence type="predicted"/>
<dbReference type="Pfam" id="PF00990">
    <property type="entry name" value="GGDEF"/>
    <property type="match status" value="1"/>
</dbReference>
<dbReference type="GO" id="GO:0043709">
    <property type="term" value="P:cell adhesion involved in single-species biofilm formation"/>
    <property type="evidence" value="ECO:0007669"/>
    <property type="project" value="TreeGrafter"/>
</dbReference>
<dbReference type="Gene3D" id="3.30.70.270">
    <property type="match status" value="1"/>
</dbReference>
<dbReference type="PANTHER" id="PTHR45138">
    <property type="entry name" value="REGULATORY COMPONENTS OF SENSORY TRANSDUCTION SYSTEM"/>
    <property type="match status" value="1"/>
</dbReference>
<feature type="transmembrane region" description="Helical" evidence="1">
    <location>
        <begin position="152"/>
        <end position="180"/>
    </location>
</feature>
<feature type="transmembrane region" description="Helical" evidence="1">
    <location>
        <begin position="117"/>
        <end position="140"/>
    </location>
</feature>
<dbReference type="PROSITE" id="PS50887">
    <property type="entry name" value="GGDEF"/>
    <property type="match status" value="1"/>
</dbReference>
<keyword evidence="1" id="KW-0472">Membrane</keyword>
<dbReference type="SUPFAM" id="SSF55073">
    <property type="entry name" value="Nucleotide cyclase"/>
    <property type="match status" value="1"/>
</dbReference>
<evidence type="ECO:0000313" key="3">
    <source>
        <dbReference type="EMBL" id="VAW60407.1"/>
    </source>
</evidence>
<dbReference type="CDD" id="cd01949">
    <property type="entry name" value="GGDEF"/>
    <property type="match status" value="1"/>
</dbReference>
<reference evidence="3" key="1">
    <citation type="submission" date="2018-06" db="EMBL/GenBank/DDBJ databases">
        <authorList>
            <person name="Zhirakovskaya E."/>
        </authorList>
    </citation>
    <scope>NUCLEOTIDE SEQUENCE</scope>
</reference>
<dbReference type="InterPro" id="IPR050469">
    <property type="entry name" value="Diguanylate_Cyclase"/>
</dbReference>
<feature type="domain" description="GGDEF" evidence="2">
    <location>
        <begin position="254"/>
        <end position="391"/>
    </location>
</feature>
<dbReference type="InterPro" id="IPR043128">
    <property type="entry name" value="Rev_trsase/Diguanyl_cyclase"/>
</dbReference>
<dbReference type="AlphaFoldDB" id="A0A3B0XBP3"/>
<accession>A0A3B0XBP3</accession>
<evidence type="ECO:0000259" key="2">
    <source>
        <dbReference type="PROSITE" id="PS50887"/>
    </source>
</evidence>
<dbReference type="PANTHER" id="PTHR45138:SF9">
    <property type="entry name" value="DIGUANYLATE CYCLASE DGCM-RELATED"/>
    <property type="match status" value="1"/>
</dbReference>
<name>A0A3B0XBP3_9ZZZZ</name>
<dbReference type="GO" id="GO:0005886">
    <property type="term" value="C:plasma membrane"/>
    <property type="evidence" value="ECO:0007669"/>
    <property type="project" value="TreeGrafter"/>
</dbReference>
<dbReference type="InterPro" id="IPR029787">
    <property type="entry name" value="Nucleotide_cyclase"/>
</dbReference>
<keyword evidence="1" id="KW-1133">Transmembrane helix</keyword>
<dbReference type="GO" id="GO:1902201">
    <property type="term" value="P:negative regulation of bacterial-type flagellum-dependent cell motility"/>
    <property type="evidence" value="ECO:0007669"/>
    <property type="project" value="TreeGrafter"/>
</dbReference>
<sequence>MSATKMQDWMFQEKVKILYRNQTRSWLLSIMASAIIAYLSIGSQNIIAGFSWWLVFVVITLLRTWNTAQFHRAYANNAIENYSYWFKRFFAGTFIAALGWCAGAFIIGVNVDPLSKMFIFILLIGVGAAAIPMLGVFQSVMIGFQIPSTIPFVFYVAVVLGDRGILLIIMFGLYLIAIMVSVRRMEGSLSESLSLQYKNTQMVSTLAESNQELQFANEKLETLTLEDSLTELHNRRYFEMQLESEWKRETREQKVLTLMIIDIDYFKLYNDTYGHAEGDVCLKKVAQVLQSCLHRPADIIARIGGEEFVVMLPSVEVSGALTLAQQMREQLHAAKLTHATSPLCENVTVSIGIASVVPGDNVTALGLFKAADKALYKAKAKGRNQVLIGEMDLTQG</sequence>
<dbReference type="SMART" id="SM00267">
    <property type="entry name" value="GGDEF"/>
    <property type="match status" value="1"/>
</dbReference>
<gene>
    <name evidence="3" type="ORF">MNBD_GAMMA08-605</name>
</gene>
<organism evidence="3">
    <name type="scientific">hydrothermal vent metagenome</name>
    <dbReference type="NCBI Taxonomy" id="652676"/>
    <lineage>
        <taxon>unclassified sequences</taxon>
        <taxon>metagenomes</taxon>
        <taxon>ecological metagenomes</taxon>
    </lineage>
</organism>
<feature type="transmembrane region" description="Helical" evidence="1">
    <location>
        <begin position="89"/>
        <end position="111"/>
    </location>
</feature>
<evidence type="ECO:0000256" key="1">
    <source>
        <dbReference type="SAM" id="Phobius"/>
    </source>
</evidence>
<dbReference type="NCBIfam" id="TIGR00254">
    <property type="entry name" value="GGDEF"/>
    <property type="match status" value="1"/>
</dbReference>
<dbReference type="InterPro" id="IPR000160">
    <property type="entry name" value="GGDEF_dom"/>
</dbReference>
<keyword evidence="1" id="KW-0812">Transmembrane</keyword>
<dbReference type="GO" id="GO:0052621">
    <property type="term" value="F:diguanylate cyclase activity"/>
    <property type="evidence" value="ECO:0007669"/>
    <property type="project" value="TreeGrafter"/>
</dbReference>